<comment type="caution">
    <text evidence="5">The sequence shown here is derived from an EMBL/GenBank/DDBJ whole genome shotgun (WGS) entry which is preliminary data.</text>
</comment>
<reference evidence="5" key="1">
    <citation type="journal article" date="2022" name="Cell">
        <title>Repeat-based holocentromeres influence genome architecture and karyotype evolution.</title>
        <authorList>
            <person name="Hofstatter P.G."/>
            <person name="Thangavel G."/>
            <person name="Lux T."/>
            <person name="Neumann P."/>
            <person name="Vondrak T."/>
            <person name="Novak P."/>
            <person name="Zhang M."/>
            <person name="Costa L."/>
            <person name="Castellani M."/>
            <person name="Scott A."/>
            <person name="Toegelov H."/>
            <person name="Fuchs J."/>
            <person name="Mata-Sucre Y."/>
            <person name="Dias Y."/>
            <person name="Vanzela A.L.L."/>
            <person name="Huettel B."/>
            <person name="Almeida C.C.S."/>
            <person name="Simkova H."/>
            <person name="Souza G."/>
            <person name="Pedrosa-Harand A."/>
            <person name="Macas J."/>
            <person name="Mayer K.F.X."/>
            <person name="Houben A."/>
            <person name="Marques A."/>
        </authorList>
    </citation>
    <scope>NUCLEOTIDE SEQUENCE</scope>
    <source>
        <strain evidence="5">RhyBre1mFocal</strain>
    </source>
</reference>
<dbReference type="InterPro" id="IPR050481">
    <property type="entry name" value="UDP-glycosyltransf_plant"/>
</dbReference>
<name>A0A9Q0CVU9_9POAL</name>
<dbReference type="OrthoDB" id="5835829at2759"/>
<sequence length="520" mass="58520">MKENITTKPTYKAAYTPSSISNLTTTRCELAASSIIKHLQSDSLILYTTMSDDSLHILVFPWLAFGHMLPFLELSKSLAKRGHRITYVSTPRNVQQLRQFQPNLSPLIQFLSIPLPSVEYLPETAESTGDVPPEKVQYLKKAFDGLEAPVSAFFKSACADKNTRPDWVIMDFAHHWIPKIAEEYQVPCTFFSVVTVPFLVFLGPCTEMPGGYRTSAEDYTVPPKWVPFPSNVAFRLHEARVFLSDSGRNASGIADFERVASVINGSKFACVRSCHYLESKWLSLLSKLYEKEVMPVGFLPPSVDQSQSERSSKAVGDLDVIDWLDRQPAKSVMYIAFGSEATLSIQLVHELALGIEMSKVRFLWAFRMPAGMSDDTTILPEGFEERTKDIGTVIAWVPQMRVLAHTSVGGFLTHCGFSSVVENFQFGHPLVLLPMVIDNGLHSRILEEREVGVAIPRDEETGNFSREEVARVVRFVMVEDEGKIIRHNAKQLKKVFTDQVSYEKHIDEFVEKLKKCKLDG</sequence>
<dbReference type="EMBL" id="JAMQYH010000001">
    <property type="protein sequence ID" value="KAJ1701106.1"/>
    <property type="molecule type" value="Genomic_DNA"/>
</dbReference>
<dbReference type="InterPro" id="IPR002213">
    <property type="entry name" value="UDP_glucos_trans"/>
</dbReference>
<dbReference type="GO" id="GO:0035251">
    <property type="term" value="F:UDP-glucosyltransferase activity"/>
    <property type="evidence" value="ECO:0007669"/>
    <property type="project" value="InterPro"/>
</dbReference>
<evidence type="ECO:0000256" key="1">
    <source>
        <dbReference type="ARBA" id="ARBA00009995"/>
    </source>
</evidence>
<dbReference type="AlphaFoldDB" id="A0A9Q0CVU9"/>
<evidence type="ECO:0000259" key="4">
    <source>
        <dbReference type="Pfam" id="PF26168"/>
    </source>
</evidence>
<accession>A0A9Q0CVU9</accession>
<evidence type="ECO:0000256" key="2">
    <source>
        <dbReference type="ARBA" id="ARBA00022676"/>
    </source>
</evidence>
<evidence type="ECO:0000256" key="3">
    <source>
        <dbReference type="ARBA" id="ARBA00022679"/>
    </source>
</evidence>
<keyword evidence="2" id="KW-0328">Glycosyltransferase</keyword>
<dbReference type="Proteomes" id="UP001151287">
    <property type="component" value="Unassembled WGS sequence"/>
</dbReference>
<dbReference type="PANTHER" id="PTHR48049">
    <property type="entry name" value="GLYCOSYLTRANSFERASE"/>
    <property type="match status" value="1"/>
</dbReference>
<dbReference type="InterPro" id="IPR058980">
    <property type="entry name" value="Glyco_transf_N"/>
</dbReference>
<evidence type="ECO:0000313" key="6">
    <source>
        <dbReference type="Proteomes" id="UP001151287"/>
    </source>
</evidence>
<dbReference type="CDD" id="cd03784">
    <property type="entry name" value="GT1_Gtf-like"/>
    <property type="match status" value="1"/>
</dbReference>
<proteinExistence type="inferred from homology"/>
<keyword evidence="6" id="KW-1185">Reference proteome</keyword>
<keyword evidence="3" id="KW-0808">Transferase</keyword>
<comment type="similarity">
    <text evidence="1">Belongs to the UDP-glycosyltransferase family.</text>
</comment>
<dbReference type="FunFam" id="3.40.50.2000:FF:000037">
    <property type="entry name" value="Glycosyltransferase"/>
    <property type="match status" value="1"/>
</dbReference>
<protein>
    <recommendedName>
        <fullName evidence="4">Glycosyltransferase N-terminal domain-containing protein</fullName>
    </recommendedName>
</protein>
<evidence type="ECO:0000313" key="5">
    <source>
        <dbReference type="EMBL" id="KAJ1701106.1"/>
    </source>
</evidence>
<dbReference type="SUPFAM" id="SSF53756">
    <property type="entry name" value="UDP-Glycosyltransferase/glycogen phosphorylase"/>
    <property type="match status" value="1"/>
</dbReference>
<dbReference type="Pfam" id="PF00201">
    <property type="entry name" value="UDPGT"/>
    <property type="match status" value="1"/>
</dbReference>
<feature type="domain" description="Glycosyltransferase N-terminal" evidence="4">
    <location>
        <begin position="54"/>
        <end position="176"/>
    </location>
</feature>
<dbReference type="PANTHER" id="PTHR48049:SF60">
    <property type="entry name" value="UDP-GLYCOSYLTRANSFERASE 91B1"/>
    <property type="match status" value="1"/>
</dbReference>
<dbReference type="Pfam" id="PF26168">
    <property type="entry name" value="Glyco_transf_N"/>
    <property type="match status" value="1"/>
</dbReference>
<dbReference type="Gene3D" id="3.40.50.2000">
    <property type="entry name" value="Glycogen Phosphorylase B"/>
    <property type="match status" value="2"/>
</dbReference>
<gene>
    <name evidence="5" type="ORF">LUZ63_000885</name>
</gene>
<organism evidence="5 6">
    <name type="scientific">Rhynchospora breviuscula</name>
    <dbReference type="NCBI Taxonomy" id="2022672"/>
    <lineage>
        <taxon>Eukaryota</taxon>
        <taxon>Viridiplantae</taxon>
        <taxon>Streptophyta</taxon>
        <taxon>Embryophyta</taxon>
        <taxon>Tracheophyta</taxon>
        <taxon>Spermatophyta</taxon>
        <taxon>Magnoliopsida</taxon>
        <taxon>Liliopsida</taxon>
        <taxon>Poales</taxon>
        <taxon>Cyperaceae</taxon>
        <taxon>Cyperoideae</taxon>
        <taxon>Rhynchosporeae</taxon>
        <taxon>Rhynchospora</taxon>
    </lineage>
</organism>
<dbReference type="FunFam" id="3.40.50.2000:FF:000088">
    <property type="entry name" value="Glycosyltransferase"/>
    <property type="match status" value="1"/>
</dbReference>